<dbReference type="AlphaFoldDB" id="A0A2S9XYE6"/>
<name>A0A2S9XYE6_9BACT</name>
<keyword evidence="2" id="KW-1185">Reference proteome</keyword>
<sequence length="222" mass="24092">MIGNVRFTALLLTAAVVGACSPAGNEDESDSSTFECAEESLFVRFDSEAVAYAELHDAIAELPGTRVHAAVWLDEDTPTQITTTINFVGESYELTVIDQELACSMVVSVPVHVTVATNDGYLLVDEQAVWGQSGLTQPFDVAADIELGAKLSTVPDASGWLTFDVAQLWPDVAQPDDDAELAMEVAQRVGELRGILYYSRREIVDGTTVLYYQTPLLEWGPK</sequence>
<dbReference type="Proteomes" id="UP000237968">
    <property type="component" value="Unassembled WGS sequence"/>
</dbReference>
<protein>
    <recommendedName>
        <fullName evidence="3">Lipoprotein</fullName>
    </recommendedName>
</protein>
<dbReference type="PROSITE" id="PS51257">
    <property type="entry name" value="PROKAR_LIPOPROTEIN"/>
    <property type="match status" value="1"/>
</dbReference>
<accession>A0A2S9XYE6</accession>
<evidence type="ECO:0000313" key="1">
    <source>
        <dbReference type="EMBL" id="PRP97877.1"/>
    </source>
</evidence>
<gene>
    <name evidence="1" type="ORF">ENSA5_31100</name>
</gene>
<dbReference type="EMBL" id="PVNK01000148">
    <property type="protein sequence ID" value="PRP97877.1"/>
    <property type="molecule type" value="Genomic_DNA"/>
</dbReference>
<organism evidence="1 2">
    <name type="scientific">Enhygromyxa salina</name>
    <dbReference type="NCBI Taxonomy" id="215803"/>
    <lineage>
        <taxon>Bacteria</taxon>
        <taxon>Pseudomonadati</taxon>
        <taxon>Myxococcota</taxon>
        <taxon>Polyangia</taxon>
        <taxon>Nannocystales</taxon>
        <taxon>Nannocystaceae</taxon>
        <taxon>Enhygromyxa</taxon>
    </lineage>
</organism>
<evidence type="ECO:0008006" key="3">
    <source>
        <dbReference type="Google" id="ProtNLM"/>
    </source>
</evidence>
<comment type="caution">
    <text evidence="1">The sequence shown here is derived from an EMBL/GenBank/DDBJ whole genome shotgun (WGS) entry which is preliminary data.</text>
</comment>
<reference evidence="1 2" key="1">
    <citation type="submission" date="2018-03" db="EMBL/GenBank/DDBJ databases">
        <title>Draft Genome Sequences of the Obligatory Marine Myxobacteria Enhygromyxa salina SWB005.</title>
        <authorList>
            <person name="Poehlein A."/>
            <person name="Moghaddam J.A."/>
            <person name="Harms H."/>
            <person name="Alanjari M."/>
            <person name="Koenig G.M."/>
            <person name="Daniel R."/>
            <person name="Schaeberle T.F."/>
        </authorList>
    </citation>
    <scope>NUCLEOTIDE SEQUENCE [LARGE SCALE GENOMIC DNA]</scope>
    <source>
        <strain evidence="1 2">SWB005</strain>
    </source>
</reference>
<proteinExistence type="predicted"/>
<evidence type="ECO:0000313" key="2">
    <source>
        <dbReference type="Proteomes" id="UP000237968"/>
    </source>
</evidence>